<dbReference type="AlphaFoldDB" id="A0A370P0R2"/>
<dbReference type="InterPro" id="IPR007138">
    <property type="entry name" value="ABM_dom"/>
</dbReference>
<name>A0A370P0R2_9BURK</name>
<protein>
    <submittedName>
        <fullName evidence="2">Antibiotic biosynthesis monooxygenase</fullName>
    </submittedName>
</protein>
<dbReference type="PANTHER" id="PTHR33336:SF3">
    <property type="entry name" value="ABM DOMAIN-CONTAINING PROTEIN"/>
    <property type="match status" value="1"/>
</dbReference>
<keyword evidence="2" id="KW-0560">Oxidoreductase</keyword>
<comment type="caution">
    <text evidence="2">The sequence shown here is derived from an EMBL/GenBank/DDBJ whole genome shotgun (WGS) entry which is preliminary data.</text>
</comment>
<dbReference type="PROSITE" id="PS51725">
    <property type="entry name" value="ABM"/>
    <property type="match status" value="1"/>
</dbReference>
<dbReference type="Proteomes" id="UP000255165">
    <property type="component" value="Unassembled WGS sequence"/>
</dbReference>
<reference evidence="2 3" key="1">
    <citation type="submission" date="2018-06" db="EMBL/GenBank/DDBJ databases">
        <authorList>
            <person name="Feng T."/>
            <person name="Jeon C.O."/>
        </authorList>
    </citation>
    <scope>NUCLEOTIDE SEQUENCE [LARGE SCALE GENOMIC DNA]</scope>
    <source>
        <strain evidence="2 3">S23</strain>
    </source>
</reference>
<evidence type="ECO:0000313" key="3">
    <source>
        <dbReference type="Proteomes" id="UP000255165"/>
    </source>
</evidence>
<keyword evidence="2" id="KW-0503">Monooxygenase</keyword>
<dbReference type="Pfam" id="PF03992">
    <property type="entry name" value="ABM"/>
    <property type="match status" value="1"/>
</dbReference>
<accession>A0A370P0R2</accession>
<dbReference type="SUPFAM" id="SSF54909">
    <property type="entry name" value="Dimeric alpha+beta barrel"/>
    <property type="match status" value="1"/>
</dbReference>
<gene>
    <name evidence="2" type="ORF">DN412_03600</name>
</gene>
<dbReference type="InterPro" id="IPR011008">
    <property type="entry name" value="Dimeric_a/b-barrel"/>
</dbReference>
<dbReference type="GO" id="GO:0004497">
    <property type="term" value="F:monooxygenase activity"/>
    <property type="evidence" value="ECO:0007669"/>
    <property type="project" value="UniProtKB-KW"/>
</dbReference>
<evidence type="ECO:0000259" key="1">
    <source>
        <dbReference type="PROSITE" id="PS51725"/>
    </source>
</evidence>
<organism evidence="2 3">
    <name type="scientific">Cupriavidus lacunae</name>
    <dbReference type="NCBI Taxonomy" id="2666307"/>
    <lineage>
        <taxon>Bacteria</taxon>
        <taxon>Pseudomonadati</taxon>
        <taxon>Pseudomonadota</taxon>
        <taxon>Betaproteobacteria</taxon>
        <taxon>Burkholderiales</taxon>
        <taxon>Burkholderiaceae</taxon>
        <taxon>Cupriavidus</taxon>
    </lineage>
</organism>
<proteinExistence type="predicted"/>
<dbReference type="EMBL" id="QKWJ01000003">
    <property type="protein sequence ID" value="RDK11460.1"/>
    <property type="molecule type" value="Genomic_DNA"/>
</dbReference>
<keyword evidence="3" id="KW-1185">Reference proteome</keyword>
<feature type="domain" description="ABM" evidence="1">
    <location>
        <begin position="2"/>
        <end position="89"/>
    </location>
</feature>
<dbReference type="InterPro" id="IPR050744">
    <property type="entry name" value="AI-2_Isomerase_LsrG"/>
</dbReference>
<dbReference type="Gene3D" id="3.30.70.100">
    <property type="match status" value="1"/>
</dbReference>
<evidence type="ECO:0000313" key="2">
    <source>
        <dbReference type="EMBL" id="RDK11460.1"/>
    </source>
</evidence>
<dbReference type="PANTHER" id="PTHR33336">
    <property type="entry name" value="QUINOL MONOOXYGENASE YGIN-RELATED"/>
    <property type="match status" value="1"/>
</dbReference>
<sequence>MIVVLARLAIHPTLTQQFLDTAGQLVLASRQEPGCLGYELLSEGEGRYAFLERYRDPEAAQAHRKTDHFRTLGRAMGPFIDGPLQVIQLSGIDERAEAGA</sequence>
<dbReference type="RefSeq" id="WP_115013274.1">
    <property type="nucleotide sequence ID" value="NZ_QKWJ01000003.1"/>
</dbReference>